<comment type="caution">
    <text evidence="2">The sequence shown here is derived from an EMBL/GenBank/DDBJ whole genome shotgun (WGS) entry which is preliminary data.</text>
</comment>
<accession>A0A2M6U852</accession>
<feature type="domain" description="T6SS Transcription factor RovC-like DNA binding" evidence="1">
    <location>
        <begin position="72"/>
        <end position="176"/>
    </location>
</feature>
<dbReference type="AlphaFoldDB" id="A0A2M6U852"/>
<sequence>MFWTPEVLASVVPVTTAPAVAHKSASQPLLDFTVGQVCRATDGWHAVLHIGSVEHRIWSKQPLTAGAHYTARLPLDRDFEARAHAAARLWRAMNGRAPGPVFHRLPKQRRERLCAALRAAAAYFAGATYRSIAEALFGKKRMSDRVWKTHDLRSRTIRLVQSGLAFVRGGYRKLLRLERRDE</sequence>
<gene>
    <name evidence="2" type="ORF">TSA1_07780</name>
</gene>
<evidence type="ECO:0000313" key="3">
    <source>
        <dbReference type="Proteomes" id="UP000228930"/>
    </source>
</evidence>
<dbReference type="InterPro" id="IPR018754">
    <property type="entry name" value="RovC-like_DNA-bd"/>
</dbReference>
<organism evidence="2 3">
    <name type="scientific">Bradyrhizobium nitroreducens</name>
    <dbReference type="NCBI Taxonomy" id="709803"/>
    <lineage>
        <taxon>Bacteria</taxon>
        <taxon>Pseudomonadati</taxon>
        <taxon>Pseudomonadota</taxon>
        <taxon>Alphaproteobacteria</taxon>
        <taxon>Hyphomicrobiales</taxon>
        <taxon>Nitrobacteraceae</taxon>
        <taxon>Bradyrhizobium</taxon>
    </lineage>
</organism>
<evidence type="ECO:0000313" key="2">
    <source>
        <dbReference type="EMBL" id="PIT00681.1"/>
    </source>
</evidence>
<reference evidence="2 3" key="1">
    <citation type="submission" date="2015-06" db="EMBL/GenBank/DDBJ databases">
        <title>Comparative genome analysis of nirS-carrying Bradyrhizobium sp. strains.</title>
        <authorList>
            <person name="Ishii S."/>
            <person name="Jang J."/>
            <person name="Nishizawa T."/>
            <person name="Senoo K."/>
        </authorList>
    </citation>
    <scope>NUCLEOTIDE SEQUENCE [LARGE SCALE GENOMIC DNA]</scope>
    <source>
        <strain evidence="2 3">TSA1</strain>
    </source>
</reference>
<dbReference type="Proteomes" id="UP000228930">
    <property type="component" value="Unassembled WGS sequence"/>
</dbReference>
<dbReference type="EMBL" id="LFJC01000003">
    <property type="protein sequence ID" value="PIT00681.1"/>
    <property type="molecule type" value="Genomic_DNA"/>
</dbReference>
<keyword evidence="3" id="KW-1185">Reference proteome</keyword>
<proteinExistence type="predicted"/>
<evidence type="ECO:0000259" key="1">
    <source>
        <dbReference type="Pfam" id="PF10074"/>
    </source>
</evidence>
<protein>
    <recommendedName>
        <fullName evidence="1">T6SS Transcription factor RovC-like DNA binding domain-containing protein</fullName>
    </recommendedName>
</protein>
<name>A0A2M6U852_9BRAD</name>
<dbReference type="Pfam" id="PF10074">
    <property type="entry name" value="RovC_DNA-bd"/>
    <property type="match status" value="1"/>
</dbReference>